<evidence type="ECO:0000313" key="3">
    <source>
        <dbReference type="Proteomes" id="UP001153269"/>
    </source>
</evidence>
<protein>
    <submittedName>
        <fullName evidence="2">Uncharacterized protein</fullName>
    </submittedName>
</protein>
<dbReference type="EMBL" id="CADEAL010004360">
    <property type="protein sequence ID" value="CAB1457844.1"/>
    <property type="molecule type" value="Genomic_DNA"/>
</dbReference>
<keyword evidence="3" id="KW-1185">Reference proteome</keyword>
<name>A0A9N7ZDI1_PLEPL</name>
<organism evidence="2 3">
    <name type="scientific">Pleuronectes platessa</name>
    <name type="common">European plaice</name>
    <dbReference type="NCBI Taxonomy" id="8262"/>
    <lineage>
        <taxon>Eukaryota</taxon>
        <taxon>Metazoa</taxon>
        <taxon>Chordata</taxon>
        <taxon>Craniata</taxon>
        <taxon>Vertebrata</taxon>
        <taxon>Euteleostomi</taxon>
        <taxon>Actinopterygii</taxon>
        <taxon>Neopterygii</taxon>
        <taxon>Teleostei</taxon>
        <taxon>Neoteleostei</taxon>
        <taxon>Acanthomorphata</taxon>
        <taxon>Carangaria</taxon>
        <taxon>Pleuronectiformes</taxon>
        <taxon>Pleuronectoidei</taxon>
        <taxon>Pleuronectidae</taxon>
        <taxon>Pleuronectes</taxon>
    </lineage>
</organism>
<evidence type="ECO:0000256" key="1">
    <source>
        <dbReference type="SAM" id="MobiDB-lite"/>
    </source>
</evidence>
<comment type="caution">
    <text evidence="2">The sequence shown here is derived from an EMBL/GenBank/DDBJ whole genome shotgun (WGS) entry which is preliminary data.</text>
</comment>
<evidence type="ECO:0000313" key="2">
    <source>
        <dbReference type="EMBL" id="CAB1457844.1"/>
    </source>
</evidence>
<feature type="region of interest" description="Disordered" evidence="1">
    <location>
        <begin position="1"/>
        <end position="30"/>
    </location>
</feature>
<sequence>MLIDAPDPSLADQCNKTPAVQRRHKDRSRNYDRTKAVRHFSKTIVQHPSPAERVLPAAVTMPENAESHSVHLPTNRTCTIEITNVSAHYCLVNPK</sequence>
<reference evidence="2" key="1">
    <citation type="submission" date="2020-03" db="EMBL/GenBank/DDBJ databases">
        <authorList>
            <person name="Weist P."/>
        </authorList>
    </citation>
    <scope>NUCLEOTIDE SEQUENCE</scope>
</reference>
<gene>
    <name evidence="2" type="ORF">PLEPLA_LOCUS45672</name>
</gene>
<accession>A0A9N7ZDI1</accession>
<dbReference type="AlphaFoldDB" id="A0A9N7ZDI1"/>
<proteinExistence type="predicted"/>
<dbReference type="Proteomes" id="UP001153269">
    <property type="component" value="Unassembled WGS sequence"/>
</dbReference>